<dbReference type="Proteomes" id="UP000029074">
    <property type="component" value="Unassembled WGS sequence"/>
</dbReference>
<keyword evidence="3 7" id="KW-0560">Oxidoreductase</keyword>
<dbReference type="OrthoDB" id="323926at2"/>
<dbReference type="EMBL" id="ABXB03000001">
    <property type="protein sequence ID" value="EFA23885.1"/>
    <property type="molecule type" value="Genomic_DNA"/>
</dbReference>
<comment type="similarity">
    <text evidence="1">Belongs to the iron-containing alcohol dehydrogenase family.</text>
</comment>
<evidence type="ECO:0000256" key="3">
    <source>
        <dbReference type="ARBA" id="ARBA00023002"/>
    </source>
</evidence>
<dbReference type="Pfam" id="PF00465">
    <property type="entry name" value="Fe-ADH"/>
    <property type="match status" value="1"/>
</dbReference>
<reference evidence="8 10" key="2">
    <citation type="submission" date="2014-03" db="EMBL/GenBank/DDBJ databases">
        <title>Genomics of Bifidobacteria.</title>
        <authorList>
            <person name="Ventura M."/>
            <person name="Milani C."/>
            <person name="Lugli G.A."/>
        </authorList>
    </citation>
    <scope>NUCLEOTIDE SEQUENCE [LARGE SCALE GENOMIC DNA]</scope>
    <source>
        <strain evidence="8 10">LMG 11596</strain>
    </source>
</reference>
<dbReference type="AlphaFoldDB" id="D1NT83"/>
<evidence type="ECO:0000259" key="6">
    <source>
        <dbReference type="Pfam" id="PF00465"/>
    </source>
</evidence>
<name>D1NT83_9BIFI</name>
<dbReference type="PIRSF" id="PIRSF000112">
    <property type="entry name" value="Glycerol_dehydrogenase"/>
    <property type="match status" value="1"/>
</dbReference>
<evidence type="ECO:0000256" key="1">
    <source>
        <dbReference type="ARBA" id="ARBA00007358"/>
    </source>
</evidence>
<dbReference type="SUPFAM" id="SSF56796">
    <property type="entry name" value="Dehydroquinate synthase-like"/>
    <property type="match status" value="1"/>
</dbReference>
<dbReference type="EC" id="1.1.1.1" evidence="7"/>
<dbReference type="RefSeq" id="WP_006294411.1">
    <property type="nucleotide sequence ID" value="NZ_ABXB03000001.1"/>
</dbReference>
<dbReference type="PANTHER" id="PTHR43616">
    <property type="entry name" value="GLYCEROL DEHYDROGENASE"/>
    <property type="match status" value="1"/>
</dbReference>
<keyword evidence="5" id="KW-0520">NAD</keyword>
<keyword evidence="4" id="KW-0862">Zinc</keyword>
<dbReference type="InterPro" id="IPR016205">
    <property type="entry name" value="Glycerol_DH"/>
</dbReference>
<feature type="binding site" evidence="4">
    <location>
        <position position="277"/>
    </location>
    <ligand>
        <name>glycerol</name>
        <dbReference type="ChEBI" id="CHEBI:17754"/>
    </ligand>
</feature>
<feature type="binding site" evidence="5">
    <location>
        <begin position="95"/>
        <end position="99"/>
    </location>
    <ligand>
        <name>NAD(+)</name>
        <dbReference type="ChEBI" id="CHEBI:57540"/>
    </ligand>
</feature>
<dbReference type="EC" id="1.1.1.6" evidence="8"/>
<dbReference type="GO" id="GO:0046872">
    <property type="term" value="F:metal ion binding"/>
    <property type="evidence" value="ECO:0007669"/>
    <property type="project" value="UniProtKB-KW"/>
</dbReference>
<dbReference type="PROSITE" id="PS00913">
    <property type="entry name" value="ADH_IRON_1"/>
    <property type="match status" value="1"/>
</dbReference>
<organism evidence="7 9">
    <name type="scientific">Bifidobacterium gallicum DSM 20093 = LMG 11596</name>
    <dbReference type="NCBI Taxonomy" id="561180"/>
    <lineage>
        <taxon>Bacteria</taxon>
        <taxon>Bacillati</taxon>
        <taxon>Actinomycetota</taxon>
        <taxon>Actinomycetes</taxon>
        <taxon>Bifidobacteriales</taxon>
        <taxon>Bifidobacteriaceae</taxon>
        <taxon>Bifidobacterium</taxon>
    </lineage>
</organism>
<dbReference type="GO" id="GO:0008888">
    <property type="term" value="F:glycerol dehydrogenase (NAD+) activity"/>
    <property type="evidence" value="ECO:0007669"/>
    <property type="project" value="UniProtKB-EC"/>
</dbReference>
<dbReference type="GO" id="GO:0004022">
    <property type="term" value="F:alcohol dehydrogenase (NAD+) activity"/>
    <property type="evidence" value="ECO:0007669"/>
    <property type="project" value="UniProtKB-EC"/>
</dbReference>
<proteinExistence type="inferred from homology"/>
<feature type="binding site" evidence="5">
    <location>
        <position position="126"/>
    </location>
    <ligand>
        <name>NAD(+)</name>
        <dbReference type="ChEBI" id="CHEBI:57540"/>
    </ligand>
</feature>
<reference evidence="7 9" key="1">
    <citation type="submission" date="2009-11" db="EMBL/GenBank/DDBJ databases">
        <authorList>
            <person name="Weinstock G."/>
            <person name="Sodergren E."/>
            <person name="Clifton S."/>
            <person name="Fulton L."/>
            <person name="Fulton B."/>
            <person name="Courtney L."/>
            <person name="Fronick C."/>
            <person name="Harrison M."/>
            <person name="Strong C."/>
            <person name="Farmer C."/>
            <person name="Delahaunty K."/>
            <person name="Markovic C."/>
            <person name="Hall O."/>
            <person name="Minx P."/>
            <person name="Tomlinson C."/>
            <person name="Mitreva M."/>
            <person name="Nelson J."/>
            <person name="Hou S."/>
            <person name="Wollam A."/>
            <person name="Pepin K.H."/>
            <person name="Johnson M."/>
            <person name="Bhonagiri V."/>
            <person name="Nash W.E."/>
            <person name="Warren W."/>
            <person name="Chinwalla A."/>
            <person name="Mardis E.R."/>
            <person name="Wilson R.K."/>
        </authorList>
    </citation>
    <scope>NUCLEOTIDE SEQUENCE [LARGE SCALE GENOMIC DNA]</scope>
    <source>
        <strain evidence="7 9">DSM 20093</strain>
    </source>
</reference>
<dbReference type="Proteomes" id="UP000003656">
    <property type="component" value="Unassembled WGS sequence"/>
</dbReference>
<comment type="cofactor">
    <cofactor evidence="4">
        <name>Zn(2+)</name>
        <dbReference type="ChEBI" id="CHEBI:29105"/>
    </cofactor>
    <text evidence="4">Binds 1 zinc ion per subunit.</text>
</comment>
<dbReference type="PANTHER" id="PTHR43616:SF3">
    <property type="entry name" value="HYDROXYCARBOXYLATE DEHYDROGENASE A"/>
    <property type="match status" value="1"/>
</dbReference>
<evidence type="ECO:0000313" key="9">
    <source>
        <dbReference type="Proteomes" id="UP000003656"/>
    </source>
</evidence>
<evidence type="ECO:0000313" key="8">
    <source>
        <dbReference type="EMBL" id="KFI59131.1"/>
    </source>
</evidence>
<gene>
    <name evidence="8" type="ORF">BGLCM_0717</name>
    <name evidence="7" type="ORF">BIFGAL_02995</name>
</gene>
<evidence type="ECO:0000256" key="5">
    <source>
        <dbReference type="PIRSR" id="PIRSR000112-3"/>
    </source>
</evidence>
<dbReference type="STRING" id="561180.BIFGAL_02995"/>
<accession>D1NT83</accession>
<dbReference type="eggNOG" id="COG0371">
    <property type="taxonomic scope" value="Bacteria"/>
</dbReference>
<comment type="caution">
    <text evidence="7">The sequence shown here is derived from an EMBL/GenBank/DDBJ whole genome shotgun (WGS) entry which is preliminary data.</text>
</comment>
<protein>
    <submittedName>
        <fullName evidence="7">Alcohol dehydrogenase, iron-dependent</fullName>
        <ecNumber evidence="7">1.1.1.1</ecNumber>
    </submittedName>
    <submittedName>
        <fullName evidence="8">Oxidoreductase</fullName>
        <ecNumber evidence="8">1.1.1.6</ecNumber>
    </submittedName>
</protein>
<feature type="binding site" evidence="4">
    <location>
        <position position="260"/>
    </location>
    <ligand>
        <name>glycerol</name>
        <dbReference type="ChEBI" id="CHEBI:17754"/>
    </ligand>
</feature>
<dbReference type="EMBL" id="JGYW01000004">
    <property type="protein sequence ID" value="KFI59131.1"/>
    <property type="molecule type" value="Genomic_DNA"/>
</dbReference>
<evidence type="ECO:0000313" key="7">
    <source>
        <dbReference type="EMBL" id="EFA23885.1"/>
    </source>
</evidence>
<feature type="binding site" evidence="5">
    <location>
        <position position="132"/>
    </location>
    <ligand>
        <name>NAD(+)</name>
        <dbReference type="ChEBI" id="CHEBI:57540"/>
    </ligand>
</feature>
<feature type="binding site" evidence="5">
    <location>
        <begin position="117"/>
        <end position="120"/>
    </location>
    <ligand>
        <name>NAD(+)</name>
        <dbReference type="ChEBI" id="CHEBI:57540"/>
    </ligand>
</feature>
<evidence type="ECO:0000256" key="4">
    <source>
        <dbReference type="PIRSR" id="PIRSR000112-1"/>
    </source>
</evidence>
<dbReference type="InterPro" id="IPR018211">
    <property type="entry name" value="ADH_Fe_CS"/>
</dbReference>
<dbReference type="Gene3D" id="3.40.50.1970">
    <property type="match status" value="1"/>
</dbReference>
<dbReference type="Gene3D" id="1.20.1090.10">
    <property type="entry name" value="Dehydroquinate synthase-like - alpha domain"/>
    <property type="match status" value="1"/>
</dbReference>
<evidence type="ECO:0000313" key="10">
    <source>
        <dbReference type="Proteomes" id="UP000029074"/>
    </source>
</evidence>
<feature type="domain" description="Alcohol dehydrogenase iron-type/glycerol dehydrogenase GldA" evidence="6">
    <location>
        <begin position="14"/>
        <end position="155"/>
    </location>
</feature>
<keyword evidence="2 4" id="KW-0479">Metal-binding</keyword>
<keyword evidence="10" id="KW-1185">Reference proteome</keyword>
<feature type="binding site" evidence="4">
    <location>
        <position position="172"/>
    </location>
    <ligand>
        <name>glycerol</name>
        <dbReference type="ChEBI" id="CHEBI:17754"/>
    </ligand>
</feature>
<dbReference type="CDD" id="cd08172">
    <property type="entry name" value="GlyDH-like"/>
    <property type="match status" value="1"/>
</dbReference>
<sequence>MTSNVKESDVRSGPDRYVSEAGAAKHVPDYLSDYERPLILTGVKSADAFLKYNETDDFFAPALRYDGSASVENAKELVEQAKAYNPDVIVAIGAGKLSDTAKNVAEMMNLPLVIVATLCSSCAAYSACSVNYDAQHRYLGSPMHKSNSMLLLVDPALIAEAPAESMVGGIGDTIAKFYEADPVFEIKKAKEGLTAFDRLSATGSALLRDTLIEVSEPALADMRAGNTKSANVKMLIDTNLGLAGIVGGFGGAAARQSGAHAIHNGLTQLPGSAASMHGEKVAYGVLIQLLVEGKVDEVKRLLPFYDAVGLPHTMEQMGLEYTPDNAAVVAAHATRPESAFYNAVPDLTAERIEQAMANLETIAND</sequence>
<evidence type="ECO:0000256" key="2">
    <source>
        <dbReference type="ARBA" id="ARBA00022723"/>
    </source>
</evidence>
<dbReference type="InterPro" id="IPR001670">
    <property type="entry name" value="ADH_Fe/GldA"/>
</dbReference>